<dbReference type="SUPFAM" id="SSF52540">
    <property type="entry name" value="P-loop containing nucleoside triphosphate hydrolases"/>
    <property type="match status" value="1"/>
</dbReference>
<dbReference type="CDD" id="cd02028">
    <property type="entry name" value="UMPK_like"/>
    <property type="match status" value="1"/>
</dbReference>
<dbReference type="InterPro" id="IPR027417">
    <property type="entry name" value="P-loop_NTPase"/>
</dbReference>
<evidence type="ECO:0000259" key="4">
    <source>
        <dbReference type="PROSITE" id="PS51707"/>
    </source>
</evidence>
<dbReference type="Gene3D" id="3.40.50.300">
    <property type="entry name" value="P-loop containing nucleotide triphosphate hydrolases"/>
    <property type="match status" value="2"/>
</dbReference>
<feature type="coiled-coil region" evidence="1">
    <location>
        <begin position="489"/>
        <end position="516"/>
    </location>
</feature>
<evidence type="ECO:0000313" key="6">
    <source>
        <dbReference type="Proteomes" id="UP000596660"/>
    </source>
</evidence>
<reference evidence="5" key="1">
    <citation type="journal article" date="2017" name="Nature">
        <title>The genome of Chenopodium quinoa.</title>
        <authorList>
            <person name="Jarvis D.E."/>
            <person name="Ho Y.S."/>
            <person name="Lightfoot D.J."/>
            <person name="Schmoeckel S.M."/>
            <person name="Li B."/>
            <person name="Borm T.J.A."/>
            <person name="Ohyanagi H."/>
            <person name="Mineta K."/>
            <person name="Michell C.T."/>
            <person name="Saber N."/>
            <person name="Kharbatia N.M."/>
            <person name="Rupper R.R."/>
            <person name="Sharp A.R."/>
            <person name="Dally N."/>
            <person name="Boughton B.A."/>
            <person name="Woo Y.H."/>
            <person name="Gao G."/>
            <person name="Schijlen E.G.W.M."/>
            <person name="Guo X."/>
            <person name="Momin A.A."/>
            <person name="Negrao S."/>
            <person name="Al-Babili S."/>
            <person name="Gehring C."/>
            <person name="Roessner U."/>
            <person name="Jung C."/>
            <person name="Murphy K."/>
            <person name="Arold S.T."/>
            <person name="Gojobori T."/>
            <person name="van der Linden C.G."/>
            <person name="van Loo E.N."/>
            <person name="Jellen E.N."/>
            <person name="Maughan P.J."/>
            <person name="Tester M."/>
        </authorList>
    </citation>
    <scope>NUCLEOTIDE SEQUENCE [LARGE SCALE GENOMIC DNA]</scope>
    <source>
        <strain evidence="5">cv. PI 614886</strain>
    </source>
</reference>
<dbReference type="GO" id="GO:0016462">
    <property type="term" value="F:pyrophosphatase activity"/>
    <property type="evidence" value="ECO:0007669"/>
    <property type="project" value="UniProtKB-ARBA"/>
</dbReference>
<dbReference type="GO" id="GO:0005524">
    <property type="term" value="F:ATP binding"/>
    <property type="evidence" value="ECO:0007669"/>
    <property type="project" value="InterPro"/>
</dbReference>
<dbReference type="PROSITE" id="PS51707">
    <property type="entry name" value="CYTH"/>
    <property type="match status" value="1"/>
</dbReference>
<dbReference type="Gramene" id="AUR62002457-RA">
    <property type="protein sequence ID" value="AUR62002457-RA:cds"/>
    <property type="gene ID" value="AUR62002457"/>
</dbReference>
<name>A0A803KTU9_CHEQI</name>
<feature type="transmembrane region" description="Helical" evidence="3">
    <location>
        <begin position="621"/>
        <end position="639"/>
    </location>
</feature>
<evidence type="ECO:0000313" key="5">
    <source>
        <dbReference type="EnsemblPlants" id="AUR62002457-RA:cds"/>
    </source>
</evidence>
<reference evidence="5" key="2">
    <citation type="submission" date="2021-03" db="UniProtKB">
        <authorList>
            <consortium name="EnsemblPlants"/>
        </authorList>
    </citation>
    <scope>IDENTIFICATION</scope>
</reference>
<dbReference type="InterPro" id="IPR006083">
    <property type="entry name" value="PRK/URK"/>
</dbReference>
<dbReference type="GO" id="GO:0016301">
    <property type="term" value="F:kinase activity"/>
    <property type="evidence" value="ECO:0007669"/>
    <property type="project" value="InterPro"/>
</dbReference>
<protein>
    <recommendedName>
        <fullName evidence="4">CYTH domain-containing protein</fullName>
    </recommendedName>
</protein>
<evidence type="ECO:0000256" key="2">
    <source>
        <dbReference type="SAM" id="MobiDB-lite"/>
    </source>
</evidence>
<evidence type="ECO:0000256" key="3">
    <source>
        <dbReference type="SAM" id="Phobius"/>
    </source>
</evidence>
<organism evidence="5 6">
    <name type="scientific">Chenopodium quinoa</name>
    <name type="common">Quinoa</name>
    <dbReference type="NCBI Taxonomy" id="63459"/>
    <lineage>
        <taxon>Eukaryota</taxon>
        <taxon>Viridiplantae</taxon>
        <taxon>Streptophyta</taxon>
        <taxon>Embryophyta</taxon>
        <taxon>Tracheophyta</taxon>
        <taxon>Spermatophyta</taxon>
        <taxon>Magnoliopsida</taxon>
        <taxon>eudicotyledons</taxon>
        <taxon>Gunneridae</taxon>
        <taxon>Pentapetalae</taxon>
        <taxon>Caryophyllales</taxon>
        <taxon>Chenopodiaceae</taxon>
        <taxon>Chenopodioideae</taxon>
        <taxon>Atripliceae</taxon>
        <taxon>Chenopodium</taxon>
    </lineage>
</organism>
<proteinExistence type="predicted"/>
<dbReference type="EnsemblPlants" id="AUR62002457-RA">
    <property type="protein sequence ID" value="AUR62002457-RA:cds"/>
    <property type="gene ID" value="AUR62002457"/>
</dbReference>
<sequence>MGENAANGFESPRPRSNLLRDQVQLVKRKDSDRYEIVPIDAHLKFEKGFFVVIRACQLLAQNNEGIILVGVAGPSGAGKTVFTEKMLNFMPSIAVISMDNYNDSSRIIDGNFDGLASNLSSLDLIFEHSITVEVPSSRIVIIEGIYALSEKLRPFLDLRVSITGGVHFDLVKRVLRDIQRAGQDPEEIIHQISETVYPMYKAFIEPDLRTAHIKIVNKFNPFTGFQNPTYILKSTKIVKDEQIKSVMSEEHKETKEETYDIYLLPPGEDPEACQSYLRMRNRDGKYNLMFEEWVTDTPFIISPRISFEVSVRLLGGLMALGYTIAAILKRRSHVFSDDKVIVKIDWLEQLNRKYIQVQGKDRSYIKIVAEQLGLDGSYVSRTYIEQIQLEKLVNDVMALPDDLKTRLSIDDEVASSPKEALSRASADWKVKYLNESNSPSHHKSRNVSRSFSTHREKHLSKMTRLNVAERSFNGHVPQSPAGVANQGAVTHLSEQISTLNERMDELKSSIEALNSNFSLGKVSASQQNLALQSEACNGSTPQLLMAGGLSNGPMTGGPLPHSSSSSQLAKDSQVIEEVMLVSRGQRQIMHQLDTLSSLLHEYFGEKSHHDRTGSAFDSVSIAIPVVVAVALGSLGVLLFKSLPSLK</sequence>
<dbReference type="Pfam" id="PF00485">
    <property type="entry name" value="PRK"/>
    <property type="match status" value="1"/>
</dbReference>
<accession>A0A803KTU9</accession>
<evidence type="ECO:0000256" key="1">
    <source>
        <dbReference type="SAM" id="Coils"/>
    </source>
</evidence>
<keyword evidence="6" id="KW-1185">Reference proteome</keyword>
<dbReference type="PANTHER" id="PTHR10285">
    <property type="entry name" value="URIDINE KINASE"/>
    <property type="match status" value="1"/>
</dbReference>
<keyword evidence="3" id="KW-0472">Membrane</keyword>
<dbReference type="Proteomes" id="UP000596660">
    <property type="component" value="Unplaced"/>
</dbReference>
<feature type="domain" description="CYTH" evidence="4">
    <location>
        <begin position="227"/>
        <end position="389"/>
    </location>
</feature>
<dbReference type="InterPro" id="IPR023577">
    <property type="entry name" value="CYTH_domain"/>
</dbReference>
<dbReference type="OMA" id="QHNDGII"/>
<dbReference type="InterPro" id="IPR033469">
    <property type="entry name" value="CYTH-like_dom_sf"/>
</dbReference>
<keyword evidence="1" id="KW-0175">Coiled coil</keyword>
<dbReference type="Pfam" id="PF01928">
    <property type="entry name" value="CYTH"/>
    <property type="match status" value="1"/>
</dbReference>
<keyword evidence="3" id="KW-0812">Transmembrane</keyword>
<dbReference type="SUPFAM" id="SSF55154">
    <property type="entry name" value="CYTH-like phosphatases"/>
    <property type="match status" value="1"/>
</dbReference>
<dbReference type="AlphaFoldDB" id="A0A803KTU9"/>
<keyword evidence="3" id="KW-1133">Transmembrane helix</keyword>
<dbReference type="Gene3D" id="2.40.320.10">
    <property type="entry name" value="Hypothetical Protein Pfu-838710-001"/>
    <property type="match status" value="1"/>
</dbReference>
<feature type="region of interest" description="Disordered" evidence="2">
    <location>
        <begin position="542"/>
        <end position="566"/>
    </location>
</feature>